<feature type="region of interest" description="Disordered" evidence="1">
    <location>
        <begin position="55"/>
        <end position="99"/>
    </location>
</feature>
<evidence type="ECO:0000256" key="1">
    <source>
        <dbReference type="SAM" id="MobiDB-lite"/>
    </source>
</evidence>
<evidence type="ECO:0000256" key="2">
    <source>
        <dbReference type="SAM" id="SignalP"/>
    </source>
</evidence>
<protein>
    <recommendedName>
        <fullName evidence="5">Secreted protein</fullName>
    </recommendedName>
</protein>
<dbReference type="AlphaFoldDB" id="A0AAI9XTG7"/>
<keyword evidence="2" id="KW-0732">Signal</keyword>
<evidence type="ECO:0000313" key="4">
    <source>
        <dbReference type="Proteomes" id="UP001239795"/>
    </source>
</evidence>
<keyword evidence="4" id="KW-1185">Reference proteome</keyword>
<proteinExistence type="predicted"/>
<accession>A0AAI9XTG7</accession>
<comment type="caution">
    <text evidence="3">The sequence shown here is derived from an EMBL/GenBank/DDBJ whole genome shotgun (WGS) entry which is preliminary data.</text>
</comment>
<gene>
    <name evidence="3" type="ORF">CMEL01_02022</name>
</gene>
<organism evidence="3 4">
    <name type="scientific">Colletotrichum melonis</name>
    <dbReference type="NCBI Taxonomy" id="1209925"/>
    <lineage>
        <taxon>Eukaryota</taxon>
        <taxon>Fungi</taxon>
        <taxon>Dikarya</taxon>
        <taxon>Ascomycota</taxon>
        <taxon>Pezizomycotina</taxon>
        <taxon>Sordariomycetes</taxon>
        <taxon>Hypocreomycetidae</taxon>
        <taxon>Glomerellales</taxon>
        <taxon>Glomerellaceae</taxon>
        <taxon>Colletotrichum</taxon>
        <taxon>Colletotrichum acutatum species complex</taxon>
    </lineage>
</organism>
<sequence>MRRSQVVHRRVRMVSLMWLACLCRFSAGYLERWNPVGDGPLILLFSPSPPALEAKRPRMSVRVHRQGRAEQGTVRSRTPPVGGVAFGMDVPTRGIPGSL</sequence>
<evidence type="ECO:0008006" key="5">
    <source>
        <dbReference type="Google" id="ProtNLM"/>
    </source>
</evidence>
<reference evidence="3 4" key="1">
    <citation type="submission" date="2016-10" db="EMBL/GenBank/DDBJ databases">
        <title>The genome sequence of Colletotrichum fioriniae PJ7.</title>
        <authorList>
            <person name="Baroncelli R."/>
        </authorList>
    </citation>
    <scope>NUCLEOTIDE SEQUENCE [LARGE SCALE GENOMIC DNA]</scope>
    <source>
        <strain evidence="3">Col 31</strain>
    </source>
</reference>
<name>A0AAI9XTG7_9PEZI</name>
<feature type="compositionally biased region" description="Basic residues" evidence="1">
    <location>
        <begin position="57"/>
        <end position="66"/>
    </location>
</feature>
<feature type="chain" id="PRO_5042468141" description="Secreted protein" evidence="2">
    <location>
        <begin position="29"/>
        <end position="99"/>
    </location>
</feature>
<dbReference type="Proteomes" id="UP001239795">
    <property type="component" value="Unassembled WGS sequence"/>
</dbReference>
<dbReference type="EMBL" id="MLGG01000013">
    <property type="protein sequence ID" value="KAK1459023.1"/>
    <property type="molecule type" value="Genomic_DNA"/>
</dbReference>
<evidence type="ECO:0000313" key="3">
    <source>
        <dbReference type="EMBL" id="KAK1459023.1"/>
    </source>
</evidence>
<feature type="signal peptide" evidence="2">
    <location>
        <begin position="1"/>
        <end position="28"/>
    </location>
</feature>